<dbReference type="EMBL" id="CP094970">
    <property type="protein sequence ID" value="UYM06247.1"/>
    <property type="molecule type" value="Genomic_DNA"/>
</dbReference>
<organism evidence="6 7">
    <name type="scientific">Solicola gregarius</name>
    <dbReference type="NCBI Taxonomy" id="2908642"/>
    <lineage>
        <taxon>Bacteria</taxon>
        <taxon>Bacillati</taxon>
        <taxon>Actinomycetota</taxon>
        <taxon>Actinomycetes</taxon>
        <taxon>Propionibacteriales</taxon>
        <taxon>Nocardioidaceae</taxon>
        <taxon>Solicola</taxon>
    </lineage>
</organism>
<feature type="binding site" evidence="4">
    <location>
        <position position="210"/>
    </location>
    <ligand>
        <name>molybdate</name>
        <dbReference type="ChEBI" id="CHEBI:36264"/>
    </ligand>
</feature>
<dbReference type="AlphaFoldDB" id="A0AA46TJ21"/>
<feature type="binding site" evidence="4">
    <location>
        <position position="90"/>
    </location>
    <ligand>
        <name>molybdate</name>
        <dbReference type="ChEBI" id="CHEBI:36264"/>
    </ligand>
</feature>
<dbReference type="GO" id="GO:0030973">
    <property type="term" value="F:molybdate ion binding"/>
    <property type="evidence" value="ECO:0007669"/>
    <property type="project" value="TreeGrafter"/>
</dbReference>
<dbReference type="PIRSF" id="PIRSF004846">
    <property type="entry name" value="ModA"/>
    <property type="match status" value="1"/>
</dbReference>
<accession>A0AA46TJ21</accession>
<feature type="region of interest" description="Disordered" evidence="5">
    <location>
        <begin position="1"/>
        <end position="20"/>
    </location>
</feature>
<dbReference type="GO" id="GO:0015689">
    <property type="term" value="P:molybdate ion transport"/>
    <property type="evidence" value="ECO:0007669"/>
    <property type="project" value="InterPro"/>
</dbReference>
<name>A0AA46TJ21_9ACTN</name>
<feature type="binding site" evidence="4">
    <location>
        <position position="63"/>
    </location>
    <ligand>
        <name>molybdate</name>
        <dbReference type="ChEBI" id="CHEBI:36264"/>
    </ligand>
</feature>
<dbReference type="PANTHER" id="PTHR30632">
    <property type="entry name" value="MOLYBDATE-BINDING PERIPLASMIC PROTEIN"/>
    <property type="match status" value="1"/>
</dbReference>
<comment type="similarity">
    <text evidence="1">Belongs to the bacterial solute-binding protein ModA family.</text>
</comment>
<evidence type="ECO:0000256" key="4">
    <source>
        <dbReference type="PIRSR" id="PIRSR004846-1"/>
    </source>
</evidence>
<dbReference type="Pfam" id="PF13531">
    <property type="entry name" value="SBP_bac_11"/>
    <property type="match status" value="1"/>
</dbReference>
<reference evidence="6" key="1">
    <citation type="submission" date="2022-01" db="EMBL/GenBank/DDBJ databases">
        <title>Nocardioidaceae gen. sp. A5X3R13.</title>
        <authorList>
            <person name="Lopez Marin M.A."/>
            <person name="Uhlik O."/>
        </authorList>
    </citation>
    <scope>NUCLEOTIDE SEQUENCE</scope>
    <source>
        <strain evidence="6">A5X3R13</strain>
    </source>
</reference>
<gene>
    <name evidence="6" type="primary">modA</name>
    <name evidence="6" type="ORF">L0C25_03985</name>
</gene>
<keyword evidence="7" id="KW-1185">Reference proteome</keyword>
<proteinExistence type="inferred from homology"/>
<evidence type="ECO:0000256" key="2">
    <source>
        <dbReference type="ARBA" id="ARBA00022723"/>
    </source>
</evidence>
<dbReference type="RefSeq" id="WP_271635120.1">
    <property type="nucleotide sequence ID" value="NZ_CP094970.1"/>
</dbReference>
<dbReference type="PANTHER" id="PTHR30632:SF0">
    <property type="entry name" value="SULFATE-BINDING PROTEIN"/>
    <property type="match status" value="1"/>
</dbReference>
<evidence type="ECO:0000313" key="6">
    <source>
        <dbReference type="EMBL" id="UYM06247.1"/>
    </source>
</evidence>
<evidence type="ECO:0000313" key="7">
    <source>
        <dbReference type="Proteomes" id="UP001164390"/>
    </source>
</evidence>
<feature type="compositionally biased region" description="Basic and acidic residues" evidence="5">
    <location>
        <begin position="1"/>
        <end position="19"/>
    </location>
</feature>
<dbReference type="InterPro" id="IPR050682">
    <property type="entry name" value="ModA/WtpA"/>
</dbReference>
<dbReference type="KEGG" id="sgrg:L0C25_03985"/>
<dbReference type="GO" id="GO:0046872">
    <property type="term" value="F:metal ion binding"/>
    <property type="evidence" value="ECO:0007669"/>
    <property type="project" value="UniProtKB-KW"/>
</dbReference>
<dbReference type="NCBIfam" id="TIGR01256">
    <property type="entry name" value="modA"/>
    <property type="match status" value="1"/>
</dbReference>
<keyword evidence="4" id="KW-0500">Molybdenum</keyword>
<keyword evidence="2 4" id="KW-0479">Metal-binding</keyword>
<keyword evidence="3" id="KW-0732">Signal</keyword>
<dbReference type="SUPFAM" id="SSF53850">
    <property type="entry name" value="Periplasmic binding protein-like II"/>
    <property type="match status" value="1"/>
</dbReference>
<sequence length="275" mass="28830">MSGKESARYERLDERDRKAARSKRLTVTLAAGALTLTGVAACGSDDDRGGESKGTLTVLAASSLTEAFGELEQTFESEHDVDVKVSYDSSSVLADQVIEGAPADVLATADEQTMQSVVDEDLTDGDPQTFAQNSLVIVTPPDNPANIESLQDFTDDVTFAVCVPEAPCGDAAKRLLDLDKIDADPATEEENVKDVLTKVTSGEVDAGLVYVSDAQAAGDDVATVQAENASEVVNADPIAVLADAGDTELAQEWVDLVLGDEGQQVLKSYGFQPGA</sequence>
<dbReference type="Gene3D" id="3.40.190.10">
    <property type="entry name" value="Periplasmic binding protein-like II"/>
    <property type="match status" value="2"/>
</dbReference>
<dbReference type="Proteomes" id="UP001164390">
    <property type="component" value="Chromosome"/>
</dbReference>
<feature type="binding site" evidence="4">
    <location>
        <position position="192"/>
    </location>
    <ligand>
        <name>molybdate</name>
        <dbReference type="ChEBI" id="CHEBI:36264"/>
    </ligand>
</feature>
<evidence type="ECO:0000256" key="3">
    <source>
        <dbReference type="ARBA" id="ARBA00022729"/>
    </source>
</evidence>
<evidence type="ECO:0000256" key="1">
    <source>
        <dbReference type="ARBA" id="ARBA00009175"/>
    </source>
</evidence>
<evidence type="ECO:0000256" key="5">
    <source>
        <dbReference type="SAM" id="MobiDB-lite"/>
    </source>
</evidence>
<protein>
    <submittedName>
        <fullName evidence="6">Molybdate ABC transporter substrate-binding protein</fullName>
    </submittedName>
</protein>
<dbReference type="InterPro" id="IPR005950">
    <property type="entry name" value="ModA"/>
</dbReference>